<evidence type="ECO:0000313" key="11">
    <source>
        <dbReference type="EMBL" id="EBW8726749.1"/>
    </source>
</evidence>
<evidence type="ECO:0000313" key="47">
    <source>
        <dbReference type="EMBL" id="EDH7234578.1"/>
    </source>
</evidence>
<dbReference type="EMBL" id="AAMFMX010000065">
    <property type="protein sequence ID" value="EDG8426103.1"/>
    <property type="molecule type" value="Genomic_DNA"/>
</dbReference>
<evidence type="ECO:0000313" key="24">
    <source>
        <dbReference type="EMBL" id="ECT1657221.1"/>
    </source>
</evidence>
<dbReference type="EMBL" id="AAHVRN010000109">
    <property type="protein sequence ID" value="ECA8558342.1"/>
    <property type="molecule type" value="Genomic_DNA"/>
</dbReference>
<evidence type="ECO:0000313" key="6">
    <source>
        <dbReference type="EMBL" id="EBN3585688.1"/>
    </source>
</evidence>
<evidence type="ECO:0000313" key="37">
    <source>
        <dbReference type="EMBL" id="EDA6270017.1"/>
    </source>
</evidence>
<dbReference type="EMBL" id="AAKQXS010000026">
    <property type="protein sequence ID" value="ECU7503427.1"/>
    <property type="molecule type" value="Genomic_DNA"/>
</dbReference>
<dbReference type="EMBL" id="AAKRLS010000032">
    <property type="protein sequence ID" value="ECU9200367.1"/>
    <property type="molecule type" value="Genomic_DNA"/>
</dbReference>
<dbReference type="EMBL" id="AAGDWY010000067">
    <property type="protein sequence ID" value="EBM8423535.1"/>
    <property type="molecule type" value="Genomic_DNA"/>
</dbReference>
<dbReference type="EMBL" id="AAHULV010000073">
    <property type="protein sequence ID" value="ECA4917915.1"/>
    <property type="molecule type" value="Genomic_DNA"/>
</dbReference>
<evidence type="ECO:0000313" key="16">
    <source>
        <dbReference type="EMBL" id="ECA8558342.1"/>
    </source>
</evidence>
<dbReference type="EMBL" id="AAMLTI010000069">
    <property type="protein sequence ID" value="EDI6916135.1"/>
    <property type="molecule type" value="Genomic_DNA"/>
</dbReference>
<evidence type="ECO:0000313" key="30">
    <source>
        <dbReference type="EMBL" id="ECU7624458.1"/>
    </source>
</evidence>
<reference evidence="19" key="3">
    <citation type="submission" date="2018-07" db="EMBL/GenBank/DDBJ databases">
        <authorList>
            <consortium name="NARMS: The National Antimicrobial Resistance Monitoring System"/>
        </authorList>
    </citation>
    <scope>NUCLEOTIDE SEQUENCE</scope>
    <source>
        <strain evidence="21">CVM N32749</strain>
        <strain evidence="29">CVM N32765</strain>
        <strain evidence="30">CVM N32771</strain>
        <strain evidence="26">CVM N38940</strain>
        <strain evidence="19">CVM N54726</strain>
        <strain evidence="38">CVM N56557</strain>
        <strain evidence="20">CVM N57292F</strain>
        <strain evidence="25">CVM N57958F</strain>
        <strain evidence="39">CVM N58670</strain>
        <strain evidence="40">CVM N62967</strain>
        <strain evidence="28">FSIS11808073</strain>
        <strain evidence="15">FSIS11816699</strain>
        <strain evidence="18">FSIS11918308</strain>
        <strain evidence="37">FSIS1505221</strain>
    </source>
</reference>
<evidence type="ECO:0000313" key="15">
    <source>
        <dbReference type="EMBL" id="ECA4917915.1"/>
    </source>
</evidence>
<sequence length="265" mass="30016">MYYIGFVFYALAFASYFFVNEVYEIINQSYLLAQVLTLIMGGIYLYPLIIFLFICVFSVKTENAKKIIDSQTKLAASVSVSLGLIGTFQGLTAMVSSIAKSMGGSSDMAEKMNSMLNAISAALSAMSYAFLTSILGVAVSVLLMLSLNFWKFYFKERNSGLSVNRQCRNIHVQFDKNALETLSKIDDHLTSLNYFLKKQSEVDCKTIDLQQKILSSILKIEKNIVLIHGDVEKIELSYKKEIEHIRFHVSNFKNKIHKVLEQFIK</sequence>
<evidence type="ECO:0000313" key="45">
    <source>
        <dbReference type="EMBL" id="EDH4308406.1"/>
    </source>
</evidence>
<evidence type="ECO:0000313" key="12">
    <source>
        <dbReference type="EMBL" id="EBZ2434679.1"/>
    </source>
</evidence>
<proteinExistence type="predicted"/>
<evidence type="ECO:0000313" key="2">
    <source>
        <dbReference type="EMBL" id="EBM8423535.1"/>
    </source>
</evidence>
<dbReference type="EMBL" id="AAMKTN010000070">
    <property type="protein sequence ID" value="EDI3731459.1"/>
    <property type="molecule type" value="Genomic_DNA"/>
</dbReference>
<dbReference type="Proteomes" id="UP000839916">
    <property type="component" value="Unassembled WGS sequence"/>
</dbReference>
<evidence type="ECO:0000313" key="53">
    <source>
        <dbReference type="EMBL" id="EDI6916135.1"/>
    </source>
</evidence>
<evidence type="ECO:0000313" key="17">
    <source>
        <dbReference type="EMBL" id="ECA8959339.1"/>
    </source>
</evidence>
<dbReference type="EMBL" id="AAMFEG010000031">
    <property type="protein sequence ID" value="EDG7392421.1"/>
    <property type="molecule type" value="Genomic_DNA"/>
</dbReference>
<gene>
    <name evidence="25" type="ORF">A3179_24180</name>
    <name evidence="20" type="ORF">A3Z70_23215</name>
    <name evidence="21" type="ORF">A9T32_23620</name>
    <name evidence="29" type="ORF">A9T44_23560</name>
    <name evidence="30" type="ORF">A9T50_23800</name>
    <name evidence="26" type="ORF">A9U91_24715</name>
    <name evidence="23" type="ORF">ACY89_24510</name>
    <name evidence="35" type="ORF">AKH67_23660</name>
    <name evidence="5" type="ORF">ALX47_23625</name>
    <name evidence="36" type="ORF">ALZ48_23130</name>
    <name evidence="19" type="ORF">APO12_23875</name>
    <name evidence="6" type="ORF">ASH16_22330</name>
    <name evidence="10" type="ORF">AUB25_23805</name>
    <name evidence="37" type="ORF">AYO62_24165</name>
    <name evidence="41" type="ORF">B0D29_25250</name>
    <name evidence="42" type="ORF">B9R05_23310</name>
    <name evidence="38" type="ORF">BCO88_24225</name>
    <name evidence="39" type="ORF">BCP44_22850</name>
    <name evidence="11" type="ORF">BGH80_23910</name>
    <name evidence="40" type="ORF">BH531_22995</name>
    <name evidence="28" type="ORF">C6752_25585</name>
    <name evidence="43" type="ORF">CAH52_23675</name>
    <name evidence="44" type="ORF">CAH86_24530</name>
    <name evidence="46" type="ORF">CB071_22790</name>
    <name evidence="45" type="ORF">CBQ06_22680</name>
    <name evidence="47" type="ORF">CBZ91_23325</name>
    <name evidence="48" type="ORF">CCW64_23370</name>
    <name evidence="49" type="ORF">CDJ86_24920</name>
    <name evidence="52" type="ORF">CE351_22585</name>
    <name evidence="50" type="ORF">CEB89_24420</name>
    <name evidence="27" type="ORF">CEB92_25690</name>
    <name evidence="51" type="ORF">CED36_23660</name>
    <name evidence="53" type="ORF">CFL54_24020</name>
    <name evidence="31" type="ORF">CIR65_24100</name>
    <name evidence="32" type="ORF">D3E07_23970</name>
    <name evidence="12" type="ORF">D9A38_24555</name>
    <name evidence="13" type="ORF">D9U58_25170</name>
    <name evidence="22" type="ORF">DM626_25220</name>
    <name evidence="33" type="ORF">DN913_24685</name>
    <name evidence="34" type="ORF">DN953_25570</name>
    <name evidence="24" type="ORF">DVE68_25645</name>
    <name evidence="18" type="ORF">E2A04_24755</name>
    <name evidence="1" type="ORF">E2K49_24030</name>
    <name evidence="8" type="ORF">E3B48_24460</name>
    <name evidence="2" type="ORF">E4J19_24435</name>
    <name evidence="7" type="ORF">EIC51_24485</name>
    <name evidence="15" type="ORF">ELM42_24665</name>
    <name evidence="14" type="ORF">ELO16_23780</name>
    <name evidence="16" type="ORF">EQ864_25295</name>
    <name evidence="17" type="ORF">ESI84_24860</name>
    <name evidence="3" type="ORF">FA713_23675</name>
    <name evidence="4" type="ORF">GL28_23490</name>
    <name evidence="9" type="ORF">JF21_23620</name>
</gene>
<dbReference type="EMBL" id="AAMKKX010000046">
    <property type="protein sequence ID" value="EDI2828377.1"/>
    <property type="molecule type" value="Genomic_DNA"/>
</dbReference>
<dbReference type="EMBL" id="AAKWYY010000021">
    <property type="protein sequence ID" value="ECW6045441.1"/>
    <property type="molecule type" value="Genomic_DNA"/>
</dbReference>
<dbReference type="EMBL" id="AAMIOR010000041">
    <property type="protein sequence ID" value="EDH7234578.1"/>
    <property type="molecule type" value="Genomic_DNA"/>
</dbReference>
<dbReference type="EMBL" id="AAKJFM010000069">
    <property type="protein sequence ID" value="ECS3253448.1"/>
    <property type="molecule type" value="Genomic_DNA"/>
</dbReference>
<dbReference type="EMBL" id="AAKJTW010000081">
    <property type="protein sequence ID" value="ECS4926699.1"/>
    <property type="molecule type" value="Genomic_DNA"/>
</dbReference>
<dbReference type="EMBL" id="AAKOFV010000084">
    <property type="protein sequence ID" value="ECT8993787.1"/>
    <property type="molecule type" value="Genomic_DNA"/>
</dbReference>
<evidence type="ECO:0000313" key="13">
    <source>
        <dbReference type="EMBL" id="EBZ3306904.1"/>
    </source>
</evidence>
<evidence type="ECO:0000313" key="40">
    <source>
        <dbReference type="EMBL" id="EDC6717267.1"/>
    </source>
</evidence>
<dbReference type="EMBL" id="AAKOQU010000066">
    <property type="protein sequence ID" value="ECU0321736.1"/>
    <property type="molecule type" value="Genomic_DNA"/>
</dbReference>
<dbReference type="EMBL" id="AALOUC010000120">
    <property type="protein sequence ID" value="EDB8291276.1"/>
    <property type="molecule type" value="Genomic_DNA"/>
</dbReference>
<evidence type="ECO:0000313" key="46">
    <source>
        <dbReference type="EMBL" id="EDH5130020.1"/>
    </source>
</evidence>
<evidence type="ECO:0000313" key="33">
    <source>
        <dbReference type="EMBL" id="ECV3653800.1"/>
    </source>
</evidence>
<evidence type="ECO:0000313" key="31">
    <source>
        <dbReference type="EMBL" id="ECU9200367.1"/>
    </source>
</evidence>
<evidence type="ECO:0000313" key="48">
    <source>
        <dbReference type="EMBL" id="EDH8544515.1"/>
    </source>
</evidence>
<evidence type="ECO:0000313" key="7">
    <source>
        <dbReference type="EMBL" id="EBO1575738.1"/>
    </source>
</evidence>
<dbReference type="EMBL" id="AAHULA010000026">
    <property type="protein sequence ID" value="ECA4443728.1"/>
    <property type="molecule type" value="Genomic_DNA"/>
</dbReference>
<evidence type="ECO:0000313" key="10">
    <source>
        <dbReference type="EMBL" id="EBW5970450.1"/>
    </source>
</evidence>
<dbReference type="EMBL" id="AAGEBN010000050">
    <property type="protein sequence ID" value="EBM8871676.1"/>
    <property type="molecule type" value="Genomic_DNA"/>
</dbReference>
<evidence type="ECO:0000313" key="26">
    <source>
        <dbReference type="EMBL" id="ECT6821333.1"/>
    </source>
</evidence>
<dbReference type="EMBL" id="AAGHPP010000110">
    <property type="protein sequence ID" value="EBO1575738.1"/>
    <property type="molecule type" value="Genomic_DNA"/>
</dbReference>
<evidence type="ECO:0000313" key="4">
    <source>
        <dbReference type="EMBL" id="EBM9689290.1"/>
    </source>
</evidence>
<dbReference type="EMBL" id="AALOWW010000027">
    <property type="protein sequence ID" value="EDB8563387.1"/>
    <property type="molecule type" value="Genomic_DNA"/>
</dbReference>
<evidence type="ECO:0000313" key="5">
    <source>
        <dbReference type="EMBL" id="EBN0512924.1"/>
    </source>
</evidence>
<dbReference type="RefSeq" id="WP_002433409.1">
    <property type="nucleotide sequence ID" value="NZ_CP051348.1"/>
</dbReference>
<dbReference type="EMBL" id="AAGEON010000029">
    <property type="protein sequence ID" value="EBN0512924.1"/>
    <property type="molecule type" value="Genomic_DNA"/>
</dbReference>
<dbReference type="EMBL" id="AAMHWT010000025">
    <property type="protein sequence ID" value="EDH5130020.1"/>
    <property type="molecule type" value="Genomic_DNA"/>
</dbReference>
<evidence type="ECO:0008006" key="55">
    <source>
        <dbReference type="Google" id="ProtNLM"/>
    </source>
</evidence>
<comment type="caution">
    <text evidence="47">The sequence shown here is derived from an EMBL/GenBank/DDBJ whole genome shotgun (WGS) entry which is preliminary data.</text>
</comment>
<dbReference type="EMBL" id="AAHYUR010000043">
    <property type="protein sequence ID" value="ECB8231153.1"/>
    <property type="molecule type" value="Genomic_DNA"/>
</dbReference>
<dbReference type="Proteomes" id="UP000839705">
    <property type="component" value="Unassembled WGS sequence"/>
</dbReference>
<evidence type="ECO:0000313" key="8">
    <source>
        <dbReference type="EMBL" id="EBO2052179.1"/>
    </source>
</evidence>
<dbReference type="EMBL" id="AALRRQ010000030">
    <property type="protein sequence ID" value="EDC6717267.1"/>
    <property type="molecule type" value="Genomic_DNA"/>
</dbReference>
<evidence type="ECO:0000313" key="23">
    <source>
        <dbReference type="EMBL" id="ECT0511374.1"/>
    </source>
</evidence>
<dbReference type="EMBL" id="AAHHJF010000034">
    <property type="protein sequence ID" value="EBW5970450.1"/>
    <property type="molecule type" value="Genomic_DNA"/>
</dbReference>
<evidence type="ECO:0000313" key="22">
    <source>
        <dbReference type="EMBL" id="ECS9494008.1"/>
    </source>
</evidence>
<dbReference type="EMBL" id="AAKYEZ010000024">
    <property type="protein sequence ID" value="ECW9638083.1"/>
    <property type="molecule type" value="Genomic_DNA"/>
</dbReference>
<dbReference type="AlphaFoldDB" id="A0A3V3BF83"/>
<name>A0A3V3BF83_SALET</name>
<dbReference type="EMBL" id="AAHQUD010000039">
    <property type="protein sequence ID" value="EBZ3306904.1"/>
    <property type="molecule type" value="Genomic_DNA"/>
</dbReference>
<dbReference type="EMBL" id="AAGDVA010000064">
    <property type="protein sequence ID" value="EBM8193299.1"/>
    <property type="molecule type" value="Genomic_DNA"/>
</dbReference>
<dbReference type="EMBL" id="AAGEHN010000036">
    <property type="protein sequence ID" value="EBM9689290.1"/>
    <property type="molecule type" value="Genomic_DNA"/>
</dbReference>
<evidence type="ECO:0000313" key="51">
    <source>
        <dbReference type="EMBL" id="EDI4078347.1"/>
    </source>
</evidence>
<evidence type="ECO:0000313" key="29">
    <source>
        <dbReference type="EMBL" id="ECU7503427.1"/>
    </source>
</evidence>
<evidence type="ECO:0000313" key="44">
    <source>
        <dbReference type="EMBL" id="EDG8426103.1"/>
    </source>
</evidence>
<evidence type="ECO:0000313" key="21">
    <source>
        <dbReference type="EMBL" id="ECS4926699.1"/>
    </source>
</evidence>
<dbReference type="EMBL" id="AALKSI010000049">
    <property type="protein sequence ID" value="EDA6270017.1"/>
    <property type="molecule type" value="Genomic_DNA"/>
</dbReference>
<accession>A0A3V3BF83</accession>
<dbReference type="EMBL" id="AAMJAQ010000066">
    <property type="protein sequence ID" value="EDH8544515.1"/>
    <property type="molecule type" value="Genomic_DNA"/>
</dbReference>
<evidence type="ECO:0000313" key="14">
    <source>
        <dbReference type="EMBL" id="ECA4443728.1"/>
    </source>
</evidence>
<dbReference type="EMBL" id="AAHVVF010000053">
    <property type="protein sequence ID" value="ECA8959339.1"/>
    <property type="molecule type" value="Genomic_DNA"/>
</dbReference>
<dbReference type="EMBL" id="AAKIWH010000055">
    <property type="protein sequence ID" value="ECS2132508.1"/>
    <property type="molecule type" value="Genomic_DNA"/>
</dbReference>
<evidence type="ECO:0000313" key="35">
    <source>
        <dbReference type="EMBL" id="ECW6045441.1"/>
    </source>
</evidence>
<evidence type="ECO:0000313" key="52">
    <source>
        <dbReference type="EMBL" id="EDI5307014.1"/>
    </source>
</evidence>
<evidence type="ECO:0000313" key="28">
    <source>
        <dbReference type="EMBL" id="ECU0321736.1"/>
    </source>
</evidence>
<dbReference type="EMBL" id="AAKTJV010000082">
    <property type="protein sequence ID" value="ECV4832252.1"/>
    <property type="molecule type" value="Genomic_DNA"/>
</dbReference>
<evidence type="ECO:0000313" key="49">
    <source>
        <dbReference type="EMBL" id="EDI2828377.1"/>
    </source>
</evidence>
<reference evidence="47" key="2">
    <citation type="submission" date="2018-07" db="EMBL/GenBank/DDBJ databases">
        <authorList>
            <consortium name="PulseNet: The National Subtyping Network for Foodborne Disease Surveillance"/>
            <person name="Tarr C.L."/>
            <person name="Trees E."/>
            <person name="Katz L.S."/>
            <person name="Carleton-Romer H.A."/>
            <person name="Stroika S."/>
            <person name="Kucerova Z."/>
            <person name="Roache K.F."/>
            <person name="Sabol A.L."/>
            <person name="Besser J."/>
            <person name="Gerner-Smidt P."/>
        </authorList>
    </citation>
    <scope>NUCLEOTIDE SEQUENCE</scope>
    <source>
        <strain evidence="36">PNUSAS000719</strain>
        <strain evidence="47">PNUSAS013139</strain>
    </source>
</reference>
<dbReference type="EMBL" id="AAKQYR010000047">
    <property type="protein sequence ID" value="ECU7624458.1"/>
    <property type="molecule type" value="Genomic_DNA"/>
</dbReference>
<evidence type="ECO:0000313" key="50">
    <source>
        <dbReference type="EMBL" id="EDI3731459.1"/>
    </source>
</evidence>
<dbReference type="EMBL" id="AAMKVI010000051">
    <property type="protein sequence ID" value="EDI4078347.1"/>
    <property type="molecule type" value="Genomic_DNA"/>
</dbReference>
<organism evidence="47">
    <name type="scientific">Salmonella enterica subsp. enterica serovar Kentucky</name>
    <dbReference type="NCBI Taxonomy" id="192955"/>
    <lineage>
        <taxon>Bacteria</taxon>
        <taxon>Pseudomonadati</taxon>
        <taxon>Pseudomonadota</taxon>
        <taxon>Gammaproteobacteria</taxon>
        <taxon>Enterobacterales</taxon>
        <taxon>Enterobacteriaceae</taxon>
        <taxon>Salmonella</taxon>
    </lineage>
</organism>
<evidence type="ECO:0000313" key="18">
    <source>
        <dbReference type="EMBL" id="ECB8231153.1"/>
    </source>
</evidence>
<evidence type="ECO:0000313" key="41">
    <source>
        <dbReference type="EMBL" id="EDF3875384.1"/>
    </source>
</evidence>
<dbReference type="EMBL" id="AAHJMM010000032">
    <property type="protein sequence ID" value="EBW8726749.1"/>
    <property type="molecule type" value="Genomic_DNA"/>
</dbReference>
<dbReference type="EMBL" id="AAKLXH010000092">
    <property type="protein sequence ID" value="ECT1657221.1"/>
    <property type="molecule type" value="Genomic_DNA"/>
</dbReference>
<evidence type="ECO:0000313" key="34">
    <source>
        <dbReference type="EMBL" id="ECV4832252.1"/>
    </source>
</evidence>
<evidence type="ECO:0000313" key="19">
    <source>
        <dbReference type="EMBL" id="ECS2132508.1"/>
    </source>
</evidence>
<dbReference type="EMBL" id="AAGHTB010000082">
    <property type="protein sequence ID" value="EBO2052179.1"/>
    <property type="molecule type" value="Genomic_DNA"/>
</dbReference>
<evidence type="ECO:0000313" key="3">
    <source>
        <dbReference type="EMBL" id="EBM8871676.1"/>
    </source>
</evidence>
<reference evidence="10 54" key="1">
    <citation type="submission" date="2018-07" db="EMBL/GenBank/DDBJ databases">
        <authorList>
            <consortium name="GenomeTrakr network: Whole genome sequencing for foodborne pathogen traceback"/>
        </authorList>
    </citation>
    <scope>NUCLEOTIDE SEQUENCE</scope>
    <source>
        <strain evidence="35">15MN00359</strain>
        <strain evidence="23">CFSAN030068</strain>
        <strain evidence="5">CVM-N15245</strain>
        <strain evidence="10">CVM-N27249</strain>
        <strain evidence="4">FL-NRM019</strain>
        <strain evidence="7">FSIS11807908</strain>
        <strain evidence="24">FSIS11811977</strain>
        <strain evidence="14">FSIS11816516</strain>
        <strain evidence="17">FSIS11917264</strain>
        <strain evidence="1">FSIS11918347</strain>
        <strain evidence="8">FSIS11918976</strain>
        <strain evidence="42">FSIS1700278</strain>
        <strain evidence="44">FSIS1700345</strain>
        <strain evidence="43">FSIS1700407</strain>
        <strain evidence="45">FSIS1700727</strain>
        <strain evidence="46">FSIS1700879</strain>
        <strain evidence="48">FSIS1701118</strain>
        <strain evidence="49">FSIS1701380</strain>
        <strain evidence="51">FSIS1701544</strain>
        <strain evidence="27">FSIS1701847</strain>
        <strain evidence="50">FSIS1702151</strain>
        <strain evidence="52">FSIS1702153</strain>
        <strain evidence="53">FSIS1702286</strain>
        <strain evidence="31">FSIS1703277</strain>
        <strain evidence="41">FSIS1709877</strain>
        <strain evidence="34">FSIS21821682</strain>
        <strain evidence="22">FSIS21821754</strain>
        <strain evidence="3">FSIS21924041</strain>
        <strain evidence="33">FSIS31800522</strain>
        <strain evidence="32">FSIS31800955</strain>
        <strain evidence="12">FSIS31801101</strain>
        <strain evidence="13">FSIS31801138</strain>
        <strain evidence="16">FSIS31901439</strain>
        <strain evidence="2">FSIS31901700</strain>
        <strain evidence="11 54">IA-2010122881</strain>
        <strain evidence="6">NY-N19883</strain>
        <strain evidence="9">WAPHL_SAL-A00479</strain>
    </source>
</reference>
<dbReference type="EMBL" id="AAMARF010000076">
    <property type="protein sequence ID" value="EDF3875384.1"/>
    <property type="molecule type" value="Genomic_DNA"/>
</dbReference>
<evidence type="ECO:0000313" key="54">
    <source>
        <dbReference type="Proteomes" id="UP000365067"/>
    </source>
</evidence>
<evidence type="ECO:0000313" key="9">
    <source>
        <dbReference type="EMBL" id="EBO2914009.1"/>
    </source>
</evidence>
<evidence type="ECO:0000313" key="42">
    <source>
        <dbReference type="EMBL" id="EDG7392421.1"/>
    </source>
</evidence>
<evidence type="ECO:0000313" key="39">
    <source>
        <dbReference type="EMBL" id="EDB8563387.1"/>
    </source>
</evidence>
<dbReference type="Proteomes" id="UP000839719">
    <property type="component" value="Unassembled WGS sequence"/>
</dbReference>
<dbReference type="EMBL" id="AAMHPQ010000037">
    <property type="protein sequence ID" value="EDH4308406.1"/>
    <property type="molecule type" value="Genomic_DNA"/>
</dbReference>
<evidence type="ECO:0000313" key="36">
    <source>
        <dbReference type="EMBL" id="ECW9638083.1"/>
    </source>
</evidence>
<dbReference type="EMBL" id="AAGIAU010000027">
    <property type="protein sequence ID" value="EBO2914009.1"/>
    <property type="molecule type" value="Genomic_DNA"/>
</dbReference>
<evidence type="ECO:0000313" key="25">
    <source>
        <dbReference type="EMBL" id="ECT6385487.1"/>
    </source>
</evidence>
<dbReference type="EMBL" id="AAMFMM010000041">
    <property type="protein sequence ID" value="EDG8352629.1"/>
    <property type="molecule type" value="Genomic_DNA"/>
</dbReference>
<evidence type="ECO:0000313" key="43">
    <source>
        <dbReference type="EMBL" id="EDG8352629.1"/>
    </source>
</evidence>
<dbReference type="Proteomes" id="UP000365067">
    <property type="component" value="Unassembled WGS sequence"/>
</dbReference>
<evidence type="ECO:0000313" key="38">
    <source>
        <dbReference type="EMBL" id="EDB8291276.1"/>
    </source>
</evidence>
<dbReference type="EMBL" id="AAKNNV010000074">
    <property type="protein sequence ID" value="ECT6821333.1"/>
    <property type="molecule type" value="Genomic_DNA"/>
</dbReference>
<dbReference type="EMBL" id="AAKSAY010000053">
    <property type="protein sequence ID" value="ECV3653800.1"/>
    <property type="molecule type" value="Genomic_DNA"/>
</dbReference>
<evidence type="ECO:0000313" key="20">
    <source>
        <dbReference type="EMBL" id="ECS3253448.1"/>
    </source>
</evidence>
<protein>
    <recommendedName>
        <fullName evidence="55">MotA/TolQ/ExbB proton channel domain-containing protein</fullName>
    </recommendedName>
</protein>
<evidence type="ECO:0000313" key="32">
    <source>
        <dbReference type="EMBL" id="ECV0336756.1"/>
    </source>
</evidence>
<evidence type="ECO:0000313" key="27">
    <source>
        <dbReference type="EMBL" id="ECT8993787.1"/>
    </source>
</evidence>
<evidence type="ECO:0000313" key="1">
    <source>
        <dbReference type="EMBL" id="EBM8193299.1"/>
    </source>
</evidence>
<dbReference type="EMBL" id="AAGFNW010000039">
    <property type="protein sequence ID" value="EBN3585688.1"/>
    <property type="molecule type" value="Genomic_DNA"/>
</dbReference>
<dbReference type="EMBL" id="AAKSVW010000049">
    <property type="protein sequence ID" value="ECV0336756.1"/>
    <property type="molecule type" value="Genomic_DNA"/>
</dbReference>
<dbReference type="EMBL" id="AAMLHW010000027">
    <property type="protein sequence ID" value="EDI5307014.1"/>
    <property type="molecule type" value="Genomic_DNA"/>
</dbReference>
<dbReference type="EMBL" id="AAHQMV010000042">
    <property type="protein sequence ID" value="EBZ2434679.1"/>
    <property type="molecule type" value="Genomic_DNA"/>
</dbReference>
<dbReference type="EMBL" id="AAKLFR010000072">
    <property type="protein sequence ID" value="ECS9494008.1"/>
    <property type="molecule type" value="Genomic_DNA"/>
</dbReference>
<dbReference type="EMBL" id="AAKLNX010000026">
    <property type="protein sequence ID" value="ECT0511374.1"/>
    <property type="molecule type" value="Genomic_DNA"/>
</dbReference>
<dbReference type="EMBL" id="AAKNKF010000027">
    <property type="protein sequence ID" value="ECT6385487.1"/>
    <property type="molecule type" value="Genomic_DNA"/>
</dbReference>